<evidence type="ECO:0000256" key="1">
    <source>
        <dbReference type="SAM" id="MobiDB-lite"/>
    </source>
</evidence>
<accession>A0A7R9Y4N5</accession>
<name>A0A7R9Y4N5_9VIRI</name>
<sequence>MAAPARLASASVSARPAATRPTRRLAARAAAEEPKTKPRVVRRGENQLGNLRPRGTQRGTLTGAAIESPALYKGLGAYAVGAAAVVGFFWFTTPSEPTPVEASTSEAMLVGTSAVGGSGAGIGSVGSAPDVRLAQCVASCVPGCEETVAMSGGVDSQALCASTCALECEGGAGKAQGAFNYAEMLDSEVTASGSLGRDSIMEATNQL</sequence>
<feature type="region of interest" description="Disordered" evidence="1">
    <location>
        <begin position="1"/>
        <end position="39"/>
    </location>
</feature>
<reference evidence="2" key="1">
    <citation type="submission" date="2021-01" db="EMBL/GenBank/DDBJ databases">
        <authorList>
            <person name="Corre E."/>
            <person name="Pelletier E."/>
            <person name="Niang G."/>
            <person name="Scheremetjew M."/>
            <person name="Finn R."/>
            <person name="Kale V."/>
            <person name="Holt S."/>
            <person name="Cochrane G."/>
            <person name="Meng A."/>
            <person name="Brown T."/>
            <person name="Cohen L."/>
        </authorList>
    </citation>
    <scope>NUCLEOTIDE SEQUENCE</scope>
    <source>
        <strain evidence="2">CCMP1413</strain>
    </source>
</reference>
<organism evidence="2">
    <name type="scientific">Prasinoderma coloniale</name>
    <dbReference type="NCBI Taxonomy" id="156133"/>
    <lineage>
        <taxon>Eukaryota</taxon>
        <taxon>Viridiplantae</taxon>
        <taxon>Prasinodermophyta</taxon>
        <taxon>Prasinodermophyceae</taxon>
        <taxon>Prasinodermales</taxon>
        <taxon>Prasinodermaceae</taxon>
        <taxon>Prasinoderma</taxon>
    </lineage>
</organism>
<gene>
    <name evidence="2" type="ORF">PCOL08062_LOCUS9118</name>
</gene>
<protein>
    <submittedName>
        <fullName evidence="2">Uncharacterized protein</fullName>
    </submittedName>
</protein>
<proteinExistence type="predicted"/>
<evidence type="ECO:0000313" key="2">
    <source>
        <dbReference type="EMBL" id="CAD8245379.1"/>
    </source>
</evidence>
<dbReference type="AlphaFoldDB" id="A0A7R9Y4N5"/>
<dbReference type="EMBL" id="HBDZ01011905">
    <property type="protein sequence ID" value="CAD8245379.1"/>
    <property type="molecule type" value="Transcribed_RNA"/>
</dbReference>